<name>A0A3E0D660_9BACT</name>
<proteinExistence type="predicted"/>
<dbReference type="RefSeq" id="WP_262481386.1">
    <property type="nucleotide sequence ID" value="NZ_MSSW01000098.1"/>
</dbReference>
<keyword evidence="1" id="KW-0472">Membrane</keyword>
<comment type="caution">
    <text evidence="2">The sequence shown here is derived from an EMBL/GenBank/DDBJ whole genome shotgun (WGS) entry which is preliminary data.</text>
</comment>
<dbReference type="AlphaFoldDB" id="A0A3E0D660"/>
<evidence type="ECO:0000256" key="1">
    <source>
        <dbReference type="SAM" id="Phobius"/>
    </source>
</evidence>
<protein>
    <submittedName>
        <fullName evidence="2">Uncharacterized protein</fullName>
    </submittedName>
</protein>
<gene>
    <name evidence="2" type="ORF">C8N25_1409</name>
</gene>
<reference evidence="2 3" key="1">
    <citation type="submission" date="2018-08" db="EMBL/GenBank/DDBJ databases">
        <title>Genomic Encyclopedia of Archaeal and Bacterial Type Strains, Phase II (KMG-II): from individual species to whole genera.</title>
        <authorList>
            <person name="Goeker M."/>
        </authorList>
    </citation>
    <scope>NUCLEOTIDE SEQUENCE [LARGE SCALE GENOMIC DNA]</scope>
    <source>
        <strain evidence="2 3">DSM 15986</strain>
    </source>
</reference>
<feature type="transmembrane region" description="Helical" evidence="1">
    <location>
        <begin position="18"/>
        <end position="37"/>
    </location>
</feature>
<evidence type="ECO:0000313" key="2">
    <source>
        <dbReference type="EMBL" id="REG77595.1"/>
    </source>
</evidence>
<evidence type="ECO:0000313" key="3">
    <source>
        <dbReference type="Proteomes" id="UP000256405"/>
    </source>
</evidence>
<keyword evidence="1" id="KW-1133">Transmembrane helix</keyword>
<dbReference type="Proteomes" id="UP000256405">
    <property type="component" value="Unassembled WGS sequence"/>
</dbReference>
<sequence>MKKETAGHSGFFGKNGEVIFPITCGALLGIGFGLSFVETVPE</sequence>
<dbReference type="EMBL" id="QUNF01000040">
    <property type="protein sequence ID" value="REG77595.1"/>
    <property type="molecule type" value="Genomic_DNA"/>
</dbReference>
<organism evidence="2 3">
    <name type="scientific">Algoriphagus antarcticus</name>
    <dbReference type="NCBI Taxonomy" id="238540"/>
    <lineage>
        <taxon>Bacteria</taxon>
        <taxon>Pseudomonadati</taxon>
        <taxon>Bacteroidota</taxon>
        <taxon>Cytophagia</taxon>
        <taxon>Cytophagales</taxon>
        <taxon>Cyclobacteriaceae</taxon>
        <taxon>Algoriphagus</taxon>
    </lineage>
</organism>
<keyword evidence="1" id="KW-0812">Transmembrane</keyword>
<keyword evidence="3" id="KW-1185">Reference proteome</keyword>
<accession>A0A3E0D660</accession>